<dbReference type="InterPro" id="IPR029044">
    <property type="entry name" value="Nucleotide-diphossugar_trans"/>
</dbReference>
<sequence>MEKKTPIVVPVLVIGFNRPDILRQCIAKLRESKPQNMYFACDGARADKEGEDAVIREVRSVMENDIDWPCEKHYRYNERNKGCEVTESEAISWVLSENEYIIVVEDDIIAPYSFLKFAQEMLYLYKDAENVYMISSNNQTPMPLPNNEDYCFSNYGHIWGWATWRRAWNHFNLYVNDFDNTVARLNERTDLTKLEKKSLCRLCNYLKHNVLMGGVHGITFGVTSSRVMVA</sequence>
<dbReference type="EMBL" id="CZBF01000001">
    <property type="protein sequence ID" value="CUP46312.1"/>
    <property type="molecule type" value="Genomic_DNA"/>
</dbReference>
<dbReference type="EMBL" id="WCUA01000020">
    <property type="protein sequence ID" value="KAB4183310.1"/>
    <property type="molecule type" value="Genomic_DNA"/>
</dbReference>
<dbReference type="AlphaFoldDB" id="A0A174NC76"/>
<dbReference type="Proteomes" id="UP000283684">
    <property type="component" value="Unassembled WGS sequence"/>
</dbReference>
<dbReference type="RefSeq" id="WP_057281234.1">
    <property type="nucleotide sequence ID" value="NZ_DAWEKU010000009.1"/>
</dbReference>
<organism evidence="1 4">
    <name type="scientific">Bacteroides uniformis</name>
    <dbReference type="NCBI Taxonomy" id="820"/>
    <lineage>
        <taxon>Bacteria</taxon>
        <taxon>Pseudomonadati</taxon>
        <taxon>Bacteroidota</taxon>
        <taxon>Bacteroidia</taxon>
        <taxon>Bacteroidales</taxon>
        <taxon>Bacteroidaceae</taxon>
        <taxon>Bacteroides</taxon>
    </lineage>
</organism>
<evidence type="ECO:0000313" key="6">
    <source>
        <dbReference type="Proteomes" id="UP000442334"/>
    </source>
</evidence>
<evidence type="ECO:0000313" key="4">
    <source>
        <dbReference type="Proteomes" id="UP000095788"/>
    </source>
</evidence>
<evidence type="ECO:0000313" key="1">
    <source>
        <dbReference type="EMBL" id="CUP46312.1"/>
    </source>
</evidence>
<gene>
    <name evidence="3" type="ORF">DW988_03735</name>
    <name evidence="1" type="ORF">ERS852554_00823</name>
    <name evidence="2" type="ORF">GAQ34_16090</name>
</gene>
<evidence type="ECO:0000313" key="2">
    <source>
        <dbReference type="EMBL" id="KAB4183310.1"/>
    </source>
</evidence>
<keyword evidence="1" id="KW-0808">Transferase</keyword>
<accession>A0A174NC76</accession>
<dbReference type="Proteomes" id="UP000442334">
    <property type="component" value="Unassembled WGS sequence"/>
</dbReference>
<reference evidence="1 4" key="1">
    <citation type="submission" date="2015-09" db="EMBL/GenBank/DDBJ databases">
        <authorList>
            <consortium name="Pathogen Informatics"/>
        </authorList>
    </citation>
    <scope>NUCLEOTIDE SEQUENCE [LARGE SCALE GENOMIC DNA]</scope>
    <source>
        <strain evidence="1 4">2789STDY5834942</strain>
    </source>
</reference>
<dbReference type="Proteomes" id="UP000095788">
    <property type="component" value="Unassembled WGS sequence"/>
</dbReference>
<evidence type="ECO:0000313" key="5">
    <source>
        <dbReference type="Proteomes" id="UP000283684"/>
    </source>
</evidence>
<dbReference type="SUPFAM" id="SSF53448">
    <property type="entry name" value="Nucleotide-diphospho-sugar transferases"/>
    <property type="match status" value="1"/>
</dbReference>
<dbReference type="EMBL" id="QSEE01000002">
    <property type="protein sequence ID" value="RGZ50928.1"/>
    <property type="molecule type" value="Genomic_DNA"/>
</dbReference>
<reference evidence="2 6" key="3">
    <citation type="journal article" date="2019" name="Nat. Med.">
        <title>A library of human gut bacterial isolates paired with longitudinal multiomics data enables mechanistic microbiome research.</title>
        <authorList>
            <person name="Poyet M."/>
            <person name="Groussin M."/>
            <person name="Gibbons S.M."/>
            <person name="Avila-Pacheco J."/>
            <person name="Jiang X."/>
            <person name="Kearney S.M."/>
            <person name="Perrotta A.R."/>
            <person name="Berdy B."/>
            <person name="Zhao S."/>
            <person name="Lieberman T.D."/>
            <person name="Swanson P.K."/>
            <person name="Smith M."/>
            <person name="Roesemann S."/>
            <person name="Alexander J.E."/>
            <person name="Rich S.A."/>
            <person name="Livny J."/>
            <person name="Vlamakis H."/>
            <person name="Clish C."/>
            <person name="Bullock K."/>
            <person name="Deik A."/>
            <person name="Scott J."/>
            <person name="Pierce K.A."/>
            <person name="Xavier R.J."/>
            <person name="Alm E.J."/>
        </authorList>
    </citation>
    <scope>NUCLEOTIDE SEQUENCE [LARGE SCALE GENOMIC DNA]</scope>
    <source>
        <strain evidence="2 6">BIOML-A21</strain>
    </source>
</reference>
<dbReference type="GO" id="GO:0016740">
    <property type="term" value="F:transferase activity"/>
    <property type="evidence" value="ECO:0007669"/>
    <property type="project" value="UniProtKB-KW"/>
</dbReference>
<protein>
    <submittedName>
        <fullName evidence="2">Glycosyltransferase family 2 protein</fullName>
    </submittedName>
    <submittedName>
        <fullName evidence="1">Glyocosyltransferase</fullName>
    </submittedName>
</protein>
<reference evidence="3 5" key="2">
    <citation type="submission" date="2018-08" db="EMBL/GenBank/DDBJ databases">
        <title>A genome reference for cultivated species of the human gut microbiota.</title>
        <authorList>
            <person name="Zou Y."/>
            <person name="Xue W."/>
            <person name="Luo G."/>
        </authorList>
    </citation>
    <scope>NUCLEOTIDE SEQUENCE [LARGE SCALE GENOMIC DNA]</scope>
    <source>
        <strain evidence="3 5">AM50-4</strain>
    </source>
</reference>
<evidence type="ECO:0000313" key="3">
    <source>
        <dbReference type="EMBL" id="RGZ50928.1"/>
    </source>
</evidence>
<dbReference type="Gene3D" id="3.90.550.10">
    <property type="entry name" value="Spore Coat Polysaccharide Biosynthesis Protein SpsA, Chain A"/>
    <property type="match status" value="1"/>
</dbReference>
<proteinExistence type="predicted"/>
<name>A0A174NC76_BACUN</name>